<sequence>MIPIKTESAWRGTADCKACGIRDMVLFADLNEQDFNLIHAPIDDLVFRSGQTLYQEGEAAFGVFTLRSGLIKLVRSTPDGRQRVLRVLRPGDVVGLEALATSRYDSEAVALTEASLCRIPTDVIHRLAQNSPRLHWRLLQKWQQALKEADDWLAALNFGSARQRVANFILKMRHATDPSVVTLFTREDMGAMMDLKLETVSREISALVRAGVLEPLDRVGRLYRIVDEAALESIVAGDAVG</sequence>
<dbReference type="CDD" id="cd00038">
    <property type="entry name" value="CAP_ED"/>
    <property type="match status" value="1"/>
</dbReference>
<organism evidence="6 7">
    <name type="scientific">Tepidimonas charontis</name>
    <dbReference type="NCBI Taxonomy" id="2267262"/>
    <lineage>
        <taxon>Bacteria</taxon>
        <taxon>Pseudomonadati</taxon>
        <taxon>Pseudomonadota</taxon>
        <taxon>Betaproteobacteria</taxon>
        <taxon>Burkholderiales</taxon>
        <taxon>Tepidimonas</taxon>
    </lineage>
</organism>
<gene>
    <name evidence="6" type="primary">fnr_1</name>
    <name evidence="6" type="ORF">Tchar_00962</name>
</gene>
<keyword evidence="3" id="KW-0804">Transcription</keyword>
<feature type="domain" description="Cyclic nucleotide-binding" evidence="4">
    <location>
        <begin position="26"/>
        <end position="145"/>
    </location>
</feature>
<dbReference type="GO" id="GO:0003700">
    <property type="term" value="F:DNA-binding transcription factor activity"/>
    <property type="evidence" value="ECO:0007669"/>
    <property type="project" value="TreeGrafter"/>
</dbReference>
<keyword evidence="2" id="KW-0238">DNA-binding</keyword>
<dbReference type="InterPro" id="IPR036390">
    <property type="entry name" value="WH_DNA-bd_sf"/>
</dbReference>
<evidence type="ECO:0000256" key="3">
    <source>
        <dbReference type="ARBA" id="ARBA00023163"/>
    </source>
</evidence>
<evidence type="ECO:0000313" key="6">
    <source>
        <dbReference type="EMBL" id="TSE35172.1"/>
    </source>
</evidence>
<dbReference type="InterPro" id="IPR036388">
    <property type="entry name" value="WH-like_DNA-bd_sf"/>
</dbReference>
<name>A0A554XH72_9BURK</name>
<dbReference type="SMART" id="SM00100">
    <property type="entry name" value="cNMP"/>
    <property type="match status" value="1"/>
</dbReference>
<evidence type="ECO:0000313" key="7">
    <source>
        <dbReference type="Proteomes" id="UP000318294"/>
    </source>
</evidence>
<evidence type="ECO:0000259" key="4">
    <source>
        <dbReference type="PROSITE" id="PS50042"/>
    </source>
</evidence>
<dbReference type="OrthoDB" id="7643467at2"/>
<keyword evidence="1" id="KW-0805">Transcription regulation</keyword>
<dbReference type="InterPro" id="IPR050397">
    <property type="entry name" value="Env_Response_Regulators"/>
</dbReference>
<accession>A0A554XH72</accession>
<dbReference type="InterPro" id="IPR012318">
    <property type="entry name" value="HTH_CRP"/>
</dbReference>
<feature type="domain" description="HTH crp-type" evidence="5">
    <location>
        <begin position="159"/>
        <end position="229"/>
    </location>
</feature>
<evidence type="ECO:0000259" key="5">
    <source>
        <dbReference type="PROSITE" id="PS51063"/>
    </source>
</evidence>
<dbReference type="InterPro" id="IPR000595">
    <property type="entry name" value="cNMP-bd_dom"/>
</dbReference>
<dbReference type="PANTHER" id="PTHR24567:SF75">
    <property type="entry name" value="FUMARATE AND NITRATE REDUCTION REGULATORY PROTEIN"/>
    <property type="match status" value="1"/>
</dbReference>
<dbReference type="InterPro" id="IPR014710">
    <property type="entry name" value="RmlC-like_jellyroll"/>
</dbReference>
<keyword evidence="7" id="KW-1185">Reference proteome</keyword>
<dbReference type="PANTHER" id="PTHR24567">
    <property type="entry name" value="CRP FAMILY TRANSCRIPTIONAL REGULATORY PROTEIN"/>
    <property type="match status" value="1"/>
</dbReference>
<dbReference type="Pfam" id="PF00027">
    <property type="entry name" value="cNMP_binding"/>
    <property type="match status" value="1"/>
</dbReference>
<reference evidence="6 7" key="1">
    <citation type="submission" date="2019-07" db="EMBL/GenBank/DDBJ databases">
        <title>Tepidimonas charontis SPSP-6 draft genome.</title>
        <authorList>
            <person name="Da Costa M.S."/>
            <person name="Froufe H.J.C."/>
            <person name="Egas C."/>
            <person name="Albuquerque L."/>
        </authorList>
    </citation>
    <scope>NUCLEOTIDE SEQUENCE [LARGE SCALE GENOMIC DNA]</scope>
    <source>
        <strain evidence="6 7">SPSP-6</strain>
    </source>
</reference>
<evidence type="ECO:0000256" key="1">
    <source>
        <dbReference type="ARBA" id="ARBA00023015"/>
    </source>
</evidence>
<dbReference type="Proteomes" id="UP000318294">
    <property type="component" value="Unassembled WGS sequence"/>
</dbReference>
<dbReference type="Gene3D" id="2.60.120.10">
    <property type="entry name" value="Jelly Rolls"/>
    <property type="match status" value="1"/>
</dbReference>
<dbReference type="Pfam" id="PF13545">
    <property type="entry name" value="HTH_Crp_2"/>
    <property type="match status" value="1"/>
</dbReference>
<dbReference type="GO" id="GO:0005829">
    <property type="term" value="C:cytosol"/>
    <property type="evidence" value="ECO:0007669"/>
    <property type="project" value="TreeGrafter"/>
</dbReference>
<dbReference type="PROSITE" id="PS50042">
    <property type="entry name" value="CNMP_BINDING_3"/>
    <property type="match status" value="1"/>
</dbReference>
<comment type="caution">
    <text evidence="6">The sequence shown here is derived from an EMBL/GenBank/DDBJ whole genome shotgun (WGS) entry which is preliminary data.</text>
</comment>
<dbReference type="InterPro" id="IPR018490">
    <property type="entry name" value="cNMP-bd_dom_sf"/>
</dbReference>
<evidence type="ECO:0000256" key="2">
    <source>
        <dbReference type="ARBA" id="ARBA00023125"/>
    </source>
</evidence>
<dbReference type="SUPFAM" id="SSF51206">
    <property type="entry name" value="cAMP-binding domain-like"/>
    <property type="match status" value="1"/>
</dbReference>
<dbReference type="EMBL" id="VJON01000010">
    <property type="protein sequence ID" value="TSE35172.1"/>
    <property type="molecule type" value="Genomic_DNA"/>
</dbReference>
<dbReference type="RefSeq" id="WP_144327948.1">
    <property type="nucleotide sequence ID" value="NZ_VJON01000010.1"/>
</dbReference>
<dbReference type="Gene3D" id="1.10.10.10">
    <property type="entry name" value="Winged helix-like DNA-binding domain superfamily/Winged helix DNA-binding domain"/>
    <property type="match status" value="1"/>
</dbReference>
<dbReference type="SUPFAM" id="SSF46785">
    <property type="entry name" value="Winged helix' DNA-binding domain"/>
    <property type="match status" value="1"/>
</dbReference>
<dbReference type="AlphaFoldDB" id="A0A554XH72"/>
<dbReference type="GO" id="GO:0003677">
    <property type="term" value="F:DNA binding"/>
    <property type="evidence" value="ECO:0007669"/>
    <property type="project" value="UniProtKB-KW"/>
</dbReference>
<proteinExistence type="predicted"/>
<protein>
    <submittedName>
        <fullName evidence="6">Anaerobic regulatory protein</fullName>
    </submittedName>
</protein>
<dbReference type="PROSITE" id="PS51063">
    <property type="entry name" value="HTH_CRP_2"/>
    <property type="match status" value="1"/>
</dbReference>